<accession>A0AA43QQF2</accession>
<gene>
    <name evidence="2" type="ORF">OHK93_001017</name>
</gene>
<feature type="compositionally biased region" description="Basic and acidic residues" evidence="1">
    <location>
        <begin position="98"/>
        <end position="114"/>
    </location>
</feature>
<reference evidence="2" key="1">
    <citation type="journal article" date="2023" name="Genome Biol. Evol.">
        <title>First Whole Genome Sequence and Flow Cytometry Genome Size Data for the Lichen-Forming Fungus Ramalina farinacea (Ascomycota).</title>
        <authorList>
            <person name="Llewellyn T."/>
            <person name="Mian S."/>
            <person name="Hill R."/>
            <person name="Leitch I.J."/>
            <person name="Gaya E."/>
        </authorList>
    </citation>
    <scope>NUCLEOTIDE SEQUENCE</scope>
    <source>
        <strain evidence="2">LIQ254RAFAR</strain>
    </source>
</reference>
<keyword evidence="3" id="KW-1185">Reference proteome</keyword>
<proteinExistence type="predicted"/>
<dbReference type="EMBL" id="JAPUFD010000010">
    <property type="protein sequence ID" value="MDI1489819.1"/>
    <property type="molecule type" value="Genomic_DNA"/>
</dbReference>
<evidence type="ECO:0000256" key="1">
    <source>
        <dbReference type="SAM" id="MobiDB-lite"/>
    </source>
</evidence>
<organism evidence="2 3">
    <name type="scientific">Ramalina farinacea</name>
    <dbReference type="NCBI Taxonomy" id="258253"/>
    <lineage>
        <taxon>Eukaryota</taxon>
        <taxon>Fungi</taxon>
        <taxon>Dikarya</taxon>
        <taxon>Ascomycota</taxon>
        <taxon>Pezizomycotina</taxon>
        <taxon>Lecanoromycetes</taxon>
        <taxon>OSLEUM clade</taxon>
        <taxon>Lecanoromycetidae</taxon>
        <taxon>Lecanorales</taxon>
        <taxon>Lecanorineae</taxon>
        <taxon>Ramalinaceae</taxon>
        <taxon>Ramalina</taxon>
    </lineage>
</organism>
<evidence type="ECO:0000313" key="2">
    <source>
        <dbReference type="EMBL" id="MDI1489819.1"/>
    </source>
</evidence>
<feature type="compositionally biased region" description="Basic and acidic residues" evidence="1">
    <location>
        <begin position="60"/>
        <end position="80"/>
    </location>
</feature>
<comment type="caution">
    <text evidence="2">The sequence shown here is derived from an EMBL/GenBank/DDBJ whole genome shotgun (WGS) entry which is preliminary data.</text>
</comment>
<feature type="compositionally biased region" description="Gly residues" evidence="1">
    <location>
        <begin position="36"/>
        <end position="47"/>
    </location>
</feature>
<evidence type="ECO:0000313" key="3">
    <source>
        <dbReference type="Proteomes" id="UP001161017"/>
    </source>
</evidence>
<feature type="compositionally biased region" description="Gly residues" evidence="1">
    <location>
        <begin position="223"/>
        <end position="232"/>
    </location>
</feature>
<sequence length="232" mass="24355">MPYQGYQRANSNVAPPPYGQPPAAQYAQFDHPSAGGYRGAGKGGGGEDSLPAMPSWQDARSTRVEDHEADHHGQDVELGHLQKPAMASTTHLAPQQHGHTEADSHPVRSPHEAPADYTGPDFTANATAKTSSAGAAGAAHYTGPDFSSPTQYQQQHSNTAYSAYAPSESTRYEPSYVNEPHELGTTYSNTLPPPSPSAQHTGFAGQSGAPGVLQAGRRPDGQNGAGGSWRDL</sequence>
<feature type="compositionally biased region" description="Low complexity" evidence="1">
    <location>
        <begin position="123"/>
        <end position="139"/>
    </location>
</feature>
<feature type="region of interest" description="Disordered" evidence="1">
    <location>
        <begin position="1"/>
        <end position="232"/>
    </location>
</feature>
<dbReference type="Proteomes" id="UP001161017">
    <property type="component" value="Unassembled WGS sequence"/>
</dbReference>
<dbReference type="AlphaFoldDB" id="A0AA43QQF2"/>
<name>A0AA43QQF2_9LECA</name>
<protein>
    <submittedName>
        <fullName evidence="2">Uncharacterized protein</fullName>
    </submittedName>
</protein>
<feature type="compositionally biased region" description="Polar residues" evidence="1">
    <location>
        <begin position="145"/>
        <end position="161"/>
    </location>
</feature>